<feature type="chain" id="PRO_5047226680" evidence="1">
    <location>
        <begin position="20"/>
        <end position="207"/>
    </location>
</feature>
<feature type="signal peptide" evidence="1">
    <location>
        <begin position="1"/>
        <end position="19"/>
    </location>
</feature>
<dbReference type="GO" id="GO:0016787">
    <property type="term" value="F:hydrolase activity"/>
    <property type="evidence" value="ECO:0007669"/>
    <property type="project" value="UniProtKB-KW"/>
</dbReference>
<dbReference type="Proteomes" id="UP001597151">
    <property type="component" value="Unassembled WGS sequence"/>
</dbReference>
<dbReference type="Gene3D" id="1.10.10.2520">
    <property type="entry name" value="Cell wall hydrolase SleB, domain 1"/>
    <property type="match status" value="1"/>
</dbReference>
<protein>
    <submittedName>
        <fullName evidence="3">Cell wall hydrolase</fullName>
    </submittedName>
</protein>
<evidence type="ECO:0000256" key="1">
    <source>
        <dbReference type="SAM" id="SignalP"/>
    </source>
</evidence>
<evidence type="ECO:0000313" key="4">
    <source>
        <dbReference type="Proteomes" id="UP001597151"/>
    </source>
</evidence>
<accession>A0ABW3TAP2</accession>
<dbReference type="InterPro" id="IPR011105">
    <property type="entry name" value="Cell_wall_hydrolase_SleB"/>
</dbReference>
<reference evidence="4" key="1">
    <citation type="journal article" date="2019" name="Int. J. Syst. Evol. Microbiol.">
        <title>The Global Catalogue of Microorganisms (GCM) 10K type strain sequencing project: providing services to taxonomists for standard genome sequencing and annotation.</title>
        <authorList>
            <consortium name="The Broad Institute Genomics Platform"/>
            <consortium name="The Broad Institute Genome Sequencing Center for Infectious Disease"/>
            <person name="Wu L."/>
            <person name="Ma J."/>
        </authorList>
    </citation>
    <scope>NUCLEOTIDE SEQUENCE [LARGE SCALE GENOMIC DNA]</scope>
    <source>
        <strain evidence="4">CCUG 55328</strain>
    </source>
</reference>
<dbReference type="Pfam" id="PF07486">
    <property type="entry name" value="Hydrolase_2"/>
    <property type="match status" value="1"/>
</dbReference>
<keyword evidence="4" id="KW-1185">Reference proteome</keyword>
<dbReference type="InterPro" id="IPR042047">
    <property type="entry name" value="SleB_dom1"/>
</dbReference>
<gene>
    <name evidence="3" type="ORF">ACFQ3C_05455</name>
</gene>
<comment type="caution">
    <text evidence="3">The sequence shown here is derived from an EMBL/GenBank/DDBJ whole genome shotgun (WGS) entry which is preliminary data.</text>
</comment>
<evidence type="ECO:0000313" key="3">
    <source>
        <dbReference type="EMBL" id="MFD1194108.1"/>
    </source>
</evidence>
<name>A0ABW3TAP2_9RHOB</name>
<evidence type="ECO:0000259" key="2">
    <source>
        <dbReference type="Pfam" id="PF07486"/>
    </source>
</evidence>
<dbReference type="EMBL" id="JBHTKR010000002">
    <property type="protein sequence ID" value="MFD1194108.1"/>
    <property type="molecule type" value="Genomic_DNA"/>
</dbReference>
<sequence length="207" mass="22875">MRLFAAIALATLVALPAVGETPIHDVLKEERRGLNRISASHLDGFLQKSAPASGQLSYSRDWLDQLPRPKLTDEETRCLSEALYFEARGETLRGQFAVAEVILNRVDSVLYPDTICGVIHQGTGRKYQCQFTYTCDGIPDVIAEKAAFDISAKVASVMASGAPRALTEGATHYHTTAVAPNWSRKFPRTTTIGMHHFYRHPMETAQN</sequence>
<keyword evidence="3" id="KW-0378">Hydrolase</keyword>
<organism evidence="3 4">
    <name type="scientific">Seohaeicola saemankumensis</name>
    <dbReference type="NCBI Taxonomy" id="481181"/>
    <lineage>
        <taxon>Bacteria</taxon>
        <taxon>Pseudomonadati</taxon>
        <taxon>Pseudomonadota</taxon>
        <taxon>Alphaproteobacteria</taxon>
        <taxon>Rhodobacterales</taxon>
        <taxon>Roseobacteraceae</taxon>
        <taxon>Seohaeicola</taxon>
    </lineage>
</organism>
<feature type="domain" description="Cell wall hydrolase SleB" evidence="2">
    <location>
        <begin position="89"/>
        <end position="198"/>
    </location>
</feature>
<proteinExistence type="predicted"/>
<keyword evidence="1" id="KW-0732">Signal</keyword>
<dbReference type="RefSeq" id="WP_380789471.1">
    <property type="nucleotide sequence ID" value="NZ_JBHTKR010000002.1"/>
</dbReference>